<name>A0A5R9KZ02_9BACT</name>
<keyword evidence="1" id="KW-0489">Methyltransferase</keyword>
<dbReference type="SUPFAM" id="SSF116734">
    <property type="entry name" value="DNA methylase specificity domain"/>
    <property type="match status" value="1"/>
</dbReference>
<protein>
    <recommendedName>
        <fullName evidence="6">TaqI-like C-terminal specificity domain-containing protein</fullName>
    </recommendedName>
</protein>
<comment type="caution">
    <text evidence="7">The sequence shown here is derived from an EMBL/GenBank/DDBJ whole genome shotgun (WGS) entry which is preliminary data.</text>
</comment>
<evidence type="ECO:0000256" key="5">
    <source>
        <dbReference type="ARBA" id="ARBA00023125"/>
    </source>
</evidence>
<evidence type="ECO:0000313" key="8">
    <source>
        <dbReference type="Proteomes" id="UP000306402"/>
    </source>
</evidence>
<dbReference type="AlphaFoldDB" id="A0A5R9KZ02"/>
<dbReference type="EMBL" id="VCEJ01000004">
    <property type="protein sequence ID" value="TLV01411.1"/>
    <property type="molecule type" value="Genomic_DNA"/>
</dbReference>
<dbReference type="InterPro" id="IPR044946">
    <property type="entry name" value="Restrct_endonuc_typeI_TRD_sf"/>
</dbReference>
<gene>
    <name evidence="7" type="ORF">FEN17_18445</name>
</gene>
<dbReference type="GO" id="GO:0003677">
    <property type="term" value="F:DNA binding"/>
    <property type="evidence" value="ECO:0007669"/>
    <property type="project" value="UniProtKB-KW"/>
</dbReference>
<keyword evidence="5" id="KW-0238">DNA-binding</keyword>
<keyword evidence="4" id="KW-0680">Restriction system</keyword>
<dbReference type="Pfam" id="PF12950">
    <property type="entry name" value="TaqI_C"/>
    <property type="match status" value="1"/>
</dbReference>
<keyword evidence="2" id="KW-0808">Transferase</keyword>
<dbReference type="RefSeq" id="WP_138366782.1">
    <property type="nucleotide sequence ID" value="NZ_VCEJ01000004.1"/>
</dbReference>
<evidence type="ECO:0000256" key="1">
    <source>
        <dbReference type="ARBA" id="ARBA00022603"/>
    </source>
</evidence>
<organism evidence="7 8">
    <name type="scientific">Dyadobacter luticola</name>
    <dbReference type="NCBI Taxonomy" id="1979387"/>
    <lineage>
        <taxon>Bacteria</taxon>
        <taxon>Pseudomonadati</taxon>
        <taxon>Bacteroidota</taxon>
        <taxon>Cytophagia</taxon>
        <taxon>Cytophagales</taxon>
        <taxon>Spirosomataceae</taxon>
        <taxon>Dyadobacter</taxon>
    </lineage>
</organism>
<dbReference type="GO" id="GO:0032259">
    <property type="term" value="P:methylation"/>
    <property type="evidence" value="ECO:0007669"/>
    <property type="project" value="UniProtKB-KW"/>
</dbReference>
<feature type="domain" description="TaqI-like C-terminal specificity" evidence="6">
    <location>
        <begin position="114"/>
        <end position="236"/>
    </location>
</feature>
<dbReference type="PANTHER" id="PTHR33841">
    <property type="entry name" value="DNA METHYLTRANSFERASE YEEA-RELATED"/>
    <property type="match status" value="1"/>
</dbReference>
<keyword evidence="3" id="KW-0949">S-adenosyl-L-methionine</keyword>
<evidence type="ECO:0000256" key="3">
    <source>
        <dbReference type="ARBA" id="ARBA00022691"/>
    </source>
</evidence>
<evidence type="ECO:0000259" key="6">
    <source>
        <dbReference type="Pfam" id="PF12950"/>
    </source>
</evidence>
<keyword evidence="8" id="KW-1185">Reference proteome</keyword>
<evidence type="ECO:0000256" key="2">
    <source>
        <dbReference type="ARBA" id="ARBA00022679"/>
    </source>
</evidence>
<reference evidence="7 8" key="1">
    <citation type="submission" date="2019-05" db="EMBL/GenBank/DDBJ databases">
        <authorList>
            <person name="Qu J.-H."/>
        </authorList>
    </citation>
    <scope>NUCLEOTIDE SEQUENCE [LARGE SCALE GENOMIC DNA]</scope>
    <source>
        <strain evidence="7 8">T17</strain>
    </source>
</reference>
<dbReference type="InterPro" id="IPR025931">
    <property type="entry name" value="TaqI_C"/>
</dbReference>
<sequence length="363" mass="42435">MIEDQRPTENQVLSMLDRVGTPMSEYLNFNLPRVTTGANDVFVLQKSGNRYFSEFLNHDVNIEIELLRKVLTSSDFARYSIKQTELFLLFPYYATDSNSNVISENELSRNYPLAWNYIKKCEDRLKSRSTRQMQSEWYGYSTDRDLYILQEELIVGKMVSGKPAFAIKEGDTFTLNETLGNSLPYISKHTQVNIDLWFVLSLVNSKILIFYMKMRSGRTSTSQMRISKKSLQNFPIIVPDINTQNTFRNIAKIVRYISDELTEESINEYVPNSHIIATFDGLLEAMVYELYFGEHFRNSDVHILEHLTLETENFDLIEKSKYIETIHRLYQFVRSKENLINANMKLMDIRLQSLLSTVYKLAN</sequence>
<dbReference type="PANTHER" id="PTHR33841:SF5">
    <property type="entry name" value="DNA METHYLASE (MODIFICATION METHYLASE) (METHYLTRANSFERASE)-RELATED"/>
    <property type="match status" value="1"/>
</dbReference>
<evidence type="ECO:0000313" key="7">
    <source>
        <dbReference type="EMBL" id="TLV01411.1"/>
    </source>
</evidence>
<evidence type="ECO:0000256" key="4">
    <source>
        <dbReference type="ARBA" id="ARBA00022747"/>
    </source>
</evidence>
<dbReference type="GO" id="GO:0009307">
    <property type="term" value="P:DNA restriction-modification system"/>
    <property type="evidence" value="ECO:0007669"/>
    <property type="project" value="UniProtKB-KW"/>
</dbReference>
<proteinExistence type="predicted"/>
<dbReference type="Proteomes" id="UP000306402">
    <property type="component" value="Unassembled WGS sequence"/>
</dbReference>
<accession>A0A5R9KZ02</accession>
<dbReference type="InterPro" id="IPR050953">
    <property type="entry name" value="N4_N6_ade-DNA_methylase"/>
</dbReference>
<dbReference type="GO" id="GO:0008168">
    <property type="term" value="F:methyltransferase activity"/>
    <property type="evidence" value="ECO:0007669"/>
    <property type="project" value="UniProtKB-KW"/>
</dbReference>
<dbReference type="Gene3D" id="3.90.220.20">
    <property type="entry name" value="DNA methylase specificity domains"/>
    <property type="match status" value="1"/>
</dbReference>
<dbReference type="OrthoDB" id="32195at2"/>